<dbReference type="OrthoDB" id="47785at2759"/>
<organism evidence="12 13">
    <name type="scientific">Sanghuangporus baumii</name>
    <name type="common">Phellinus baumii</name>
    <dbReference type="NCBI Taxonomy" id="108892"/>
    <lineage>
        <taxon>Eukaryota</taxon>
        <taxon>Fungi</taxon>
        <taxon>Dikarya</taxon>
        <taxon>Basidiomycota</taxon>
        <taxon>Agaricomycotina</taxon>
        <taxon>Agaricomycetes</taxon>
        <taxon>Hymenochaetales</taxon>
        <taxon>Hymenochaetaceae</taxon>
        <taxon>Sanghuangporus</taxon>
    </lineage>
</organism>
<evidence type="ECO:0000256" key="4">
    <source>
        <dbReference type="ARBA" id="ARBA00022763"/>
    </source>
</evidence>
<keyword evidence="3" id="KW-0540">Nuclease</keyword>
<feature type="region of interest" description="Disordered" evidence="11">
    <location>
        <begin position="1"/>
        <end position="212"/>
    </location>
</feature>
<dbReference type="Pfam" id="PF06087">
    <property type="entry name" value="Tyr-DNA_phospho"/>
    <property type="match status" value="2"/>
</dbReference>
<evidence type="ECO:0000256" key="2">
    <source>
        <dbReference type="ARBA" id="ARBA00010205"/>
    </source>
</evidence>
<dbReference type="GO" id="GO:0005634">
    <property type="term" value="C:nucleus"/>
    <property type="evidence" value="ECO:0007669"/>
    <property type="project" value="UniProtKB-SubCell"/>
</dbReference>
<comment type="caution">
    <text evidence="12">The sequence shown here is derived from an EMBL/GenBank/DDBJ whole genome shotgun (WGS) entry which is preliminary data.</text>
</comment>
<keyword evidence="6" id="KW-0269">Exonuclease</keyword>
<dbReference type="InterPro" id="IPR010347">
    <property type="entry name" value="Tdp1"/>
</dbReference>
<dbReference type="CDD" id="cd09122">
    <property type="entry name" value="PLDc_Tdp1_1"/>
    <property type="match status" value="1"/>
</dbReference>
<keyword evidence="7" id="KW-0234">DNA repair</keyword>
<feature type="binding site" evidence="10">
    <location>
        <position position="347"/>
    </location>
    <ligand>
        <name>substrate</name>
    </ligand>
</feature>
<sequence length="750" mass="84546">MDEEEQLKRAIELSLQESQPQSQSYFRSQAPNENQHEGDEEDEDAQFQRDLAAAIEASKSEAEAKARSGSRPARGQREAKSTFPDTLQQSEIAKNDNVSTSTPYMSINRAGNNAREEERNEEIGLGRQTFLRERSKMEKERLERVGKMKAQGSEKRRREEGDSEEIVIGTGSAIAGASGFSSGTGTDNQAISPPTKRQRSSPVPPSIPTMLTTNGRVTSVAKNNKDKVPVRGASSDRKLETKKYGDEVFWDGELRQIANRLVDRDKNIGPTFRLSEIIGPRSEITLAILSSYSNNMDWLYTFFDPTTPIIVVNQPGEDGNSGLRQLAPNLLMTKPFIRNGRGCMHTKVSSVRIMLLFYKDGRLRVVVPTANFVEYDWRDIENTAWVQDVAIRQTTIRHDPKAIDFPGTLQRVLHTLNVPAALTKLLDDESFELPIEALSELRMRWDWSKVRVKLVASIAGRHEGWEHVSKTGHPALMKAVQELDARPSKRKQLVLECQGMYLYGLIIGFQCWNVLQAMDERVLLFSPWREREDMARSTEEPQGEVTMAVSQNPFPVIADCQGQRPWYAEIKLMMFPFCCVQGGGTMFCRKAQWEAKNFPRELFYDSNSKRGRVLMHSKMIIGYFKEKSSSSVFSGRRVGATKDDVDLSSGEEGNNADGNDASVGKEKVIGWAYIGSHNFTPSAWGTLSGSESNPSLNIVNYELGIVIPLRSFEELEKVACWKRPARQYVKGVDRPWMQDEMREGMAVMQD</sequence>
<dbReference type="PROSITE" id="PS50330">
    <property type="entry name" value="UIM"/>
    <property type="match status" value="1"/>
</dbReference>
<dbReference type="Proteomes" id="UP000757232">
    <property type="component" value="Unassembled WGS sequence"/>
</dbReference>
<evidence type="ECO:0000256" key="9">
    <source>
        <dbReference type="PIRSR" id="PIRSR610347-1"/>
    </source>
</evidence>
<keyword evidence="8" id="KW-0539">Nucleus</keyword>
<dbReference type="EMBL" id="LNZH02000205">
    <property type="protein sequence ID" value="OCB86080.1"/>
    <property type="molecule type" value="Genomic_DNA"/>
</dbReference>
<evidence type="ECO:0000256" key="8">
    <source>
        <dbReference type="ARBA" id="ARBA00023242"/>
    </source>
</evidence>
<accession>A0A9Q5HU78</accession>
<evidence type="ECO:0000256" key="7">
    <source>
        <dbReference type="ARBA" id="ARBA00023204"/>
    </source>
</evidence>
<reference evidence="12" key="1">
    <citation type="submission" date="2016-06" db="EMBL/GenBank/DDBJ databases">
        <title>Draft Genome sequence of the fungus Inonotus baumii.</title>
        <authorList>
            <person name="Zhu H."/>
            <person name="Lin W."/>
        </authorList>
    </citation>
    <scope>NUCLEOTIDE SEQUENCE</scope>
    <source>
        <strain evidence="12">821</strain>
    </source>
</reference>
<evidence type="ECO:0000256" key="11">
    <source>
        <dbReference type="SAM" id="MobiDB-lite"/>
    </source>
</evidence>
<dbReference type="Gene3D" id="3.30.870.10">
    <property type="entry name" value="Endonuclease Chain A"/>
    <property type="match status" value="2"/>
</dbReference>
<comment type="subcellular location">
    <subcellularLocation>
        <location evidence="1">Nucleus</location>
    </subcellularLocation>
</comment>
<evidence type="ECO:0000256" key="1">
    <source>
        <dbReference type="ARBA" id="ARBA00004123"/>
    </source>
</evidence>
<dbReference type="GO" id="GO:0003697">
    <property type="term" value="F:single-stranded DNA binding"/>
    <property type="evidence" value="ECO:0007669"/>
    <property type="project" value="TreeGrafter"/>
</dbReference>
<feature type="binding site" evidence="10">
    <location>
        <position position="618"/>
    </location>
    <ligand>
        <name>substrate</name>
    </ligand>
</feature>
<dbReference type="SMART" id="SM00726">
    <property type="entry name" value="UIM"/>
    <property type="match status" value="2"/>
</dbReference>
<feature type="compositionally biased region" description="Low complexity" evidence="11">
    <location>
        <begin position="166"/>
        <end position="186"/>
    </location>
</feature>
<name>A0A9Q5HU78_SANBA</name>
<keyword evidence="5" id="KW-0378">Hydrolase</keyword>
<feature type="compositionally biased region" description="Basic and acidic residues" evidence="11">
    <location>
        <begin position="1"/>
        <end position="11"/>
    </location>
</feature>
<dbReference type="GO" id="GO:0017005">
    <property type="term" value="F:3'-tyrosyl-DNA phosphodiesterase activity"/>
    <property type="evidence" value="ECO:0007669"/>
    <property type="project" value="TreeGrafter"/>
</dbReference>
<dbReference type="PANTHER" id="PTHR12415">
    <property type="entry name" value="TYROSYL-DNA PHOSPHODIESTERASE 1"/>
    <property type="match status" value="1"/>
</dbReference>
<evidence type="ECO:0000256" key="6">
    <source>
        <dbReference type="ARBA" id="ARBA00022839"/>
    </source>
</evidence>
<keyword evidence="4" id="KW-0227">DNA damage</keyword>
<dbReference type="PANTHER" id="PTHR12415:SF0">
    <property type="entry name" value="TYROSYL-DNA PHOSPHODIESTERASE 1"/>
    <property type="match status" value="1"/>
</dbReference>
<evidence type="ECO:0000256" key="10">
    <source>
        <dbReference type="PIRSR" id="PIRSR610347-2"/>
    </source>
</evidence>
<dbReference type="SUPFAM" id="SSF56024">
    <property type="entry name" value="Phospholipase D/nuclease"/>
    <property type="match status" value="2"/>
</dbReference>
<comment type="similarity">
    <text evidence="2">Belongs to the tyrosyl-DNA phosphodiesterase family.</text>
</comment>
<dbReference type="Gene3D" id="6.10.140.100">
    <property type="match status" value="1"/>
</dbReference>
<dbReference type="Pfam" id="PF02809">
    <property type="entry name" value="UIM"/>
    <property type="match status" value="2"/>
</dbReference>
<feature type="compositionally biased region" description="Polar residues" evidence="11">
    <location>
        <begin position="83"/>
        <end position="105"/>
    </location>
</feature>
<dbReference type="GO" id="GO:0006281">
    <property type="term" value="P:DNA repair"/>
    <property type="evidence" value="ECO:0007669"/>
    <property type="project" value="UniProtKB-KW"/>
</dbReference>
<dbReference type="GO" id="GO:0003690">
    <property type="term" value="F:double-stranded DNA binding"/>
    <property type="evidence" value="ECO:0007669"/>
    <property type="project" value="TreeGrafter"/>
</dbReference>
<evidence type="ECO:0000313" key="12">
    <source>
        <dbReference type="EMBL" id="OCB86080.1"/>
    </source>
</evidence>
<gene>
    <name evidence="12" type="ORF">A7U60_g6978</name>
</gene>
<evidence type="ECO:0000256" key="5">
    <source>
        <dbReference type="ARBA" id="ARBA00022801"/>
    </source>
</evidence>
<keyword evidence="13" id="KW-1185">Reference proteome</keyword>
<evidence type="ECO:0000256" key="3">
    <source>
        <dbReference type="ARBA" id="ARBA00022722"/>
    </source>
</evidence>
<dbReference type="GO" id="GO:0004527">
    <property type="term" value="F:exonuclease activity"/>
    <property type="evidence" value="ECO:0007669"/>
    <property type="project" value="UniProtKB-KW"/>
</dbReference>
<feature type="compositionally biased region" description="Basic and acidic residues" evidence="11">
    <location>
        <begin position="114"/>
        <end position="160"/>
    </location>
</feature>
<proteinExistence type="inferred from homology"/>
<feature type="compositionally biased region" description="Low complexity" evidence="11">
    <location>
        <begin position="12"/>
        <end position="24"/>
    </location>
</feature>
<evidence type="ECO:0000313" key="13">
    <source>
        <dbReference type="Proteomes" id="UP000757232"/>
    </source>
</evidence>
<feature type="active site" description="Nucleophile" evidence="9">
    <location>
        <position position="345"/>
    </location>
</feature>
<feature type="active site" description="Proton donor/acceptor" evidence="9">
    <location>
        <position position="616"/>
    </location>
</feature>
<dbReference type="InterPro" id="IPR003903">
    <property type="entry name" value="UIM_dom"/>
</dbReference>
<dbReference type="AlphaFoldDB" id="A0A9Q5HU78"/>
<protein>
    <submittedName>
        <fullName evidence="12">Phospholipase D/nuclease</fullName>
    </submittedName>
</protein>